<feature type="region of interest" description="Disordered" evidence="1">
    <location>
        <begin position="103"/>
        <end position="128"/>
    </location>
</feature>
<name>A0A4T0FHE2_9BASI</name>
<proteinExistence type="predicted"/>
<keyword evidence="4" id="KW-1185">Reference proteome</keyword>
<keyword evidence="2" id="KW-0812">Transmembrane</keyword>
<comment type="caution">
    <text evidence="3">The sequence shown here is derived from an EMBL/GenBank/DDBJ whole genome shotgun (WGS) entry which is preliminary data.</text>
</comment>
<evidence type="ECO:0000256" key="1">
    <source>
        <dbReference type="SAM" id="MobiDB-lite"/>
    </source>
</evidence>
<evidence type="ECO:0008006" key="5">
    <source>
        <dbReference type="Google" id="ProtNLM"/>
    </source>
</evidence>
<feature type="compositionally biased region" description="Polar residues" evidence="1">
    <location>
        <begin position="41"/>
        <end position="55"/>
    </location>
</feature>
<feature type="region of interest" description="Disordered" evidence="1">
    <location>
        <begin position="1"/>
        <end position="74"/>
    </location>
</feature>
<keyword evidence="2" id="KW-0472">Membrane</keyword>
<accession>A0A4T0FHE2</accession>
<keyword evidence="2" id="KW-1133">Transmembrane helix</keyword>
<evidence type="ECO:0000313" key="4">
    <source>
        <dbReference type="Proteomes" id="UP000310189"/>
    </source>
</evidence>
<evidence type="ECO:0000313" key="3">
    <source>
        <dbReference type="EMBL" id="TIA87772.1"/>
    </source>
</evidence>
<evidence type="ECO:0000256" key="2">
    <source>
        <dbReference type="SAM" id="Phobius"/>
    </source>
</evidence>
<protein>
    <recommendedName>
        <fullName evidence="5">Late embryogenesis abundant protein LEA-2 subgroup domain-containing protein</fullName>
    </recommendedName>
</protein>
<feature type="compositionally biased region" description="Low complexity" evidence="1">
    <location>
        <begin position="342"/>
        <end position="352"/>
    </location>
</feature>
<dbReference type="EMBL" id="SPNW01000048">
    <property type="protein sequence ID" value="TIA87772.1"/>
    <property type="molecule type" value="Genomic_DNA"/>
</dbReference>
<gene>
    <name evidence="3" type="ORF">E3P99_02970</name>
</gene>
<sequence>MSFARSSDILMGDHPRYSGNDGGYDDELDDPRNLFRKATKGTKQSESVYSMQTGRSNSQSQSQSHSHHLNNTEEEYKDYDYRVSHYAAGQSFDPAADFNNVGPRYIPFEPQPDSQPGTPHPKEDDSKEAMVTIPGMGPEWHADELKGISKTQRRKEANWDRKHAVKGWFRGQRKCFGISRKVAVFVAFGVLIALILLLYFLIPRAPSFTFRSTPLLTDDPDSASFLTFPSANFSYDGSVAISLDTTSSWIPIKVKHMEATVYDAETSNQVGSGGFTTSKSYSRDNDIHVNVPVHFAYEATDSSDPTWTNWHEACRHRWAGEGSPTTVSIRLKLDMQIEGLTSESTVSQSSNSDVACPFQLPADSP</sequence>
<feature type="region of interest" description="Disordered" evidence="1">
    <location>
        <begin position="342"/>
        <end position="365"/>
    </location>
</feature>
<dbReference type="OrthoDB" id="5582002at2759"/>
<dbReference type="Proteomes" id="UP000310189">
    <property type="component" value="Unassembled WGS sequence"/>
</dbReference>
<reference evidence="3 4" key="1">
    <citation type="submission" date="2019-03" db="EMBL/GenBank/DDBJ databases">
        <title>Sequencing 23 genomes of Wallemia ichthyophaga.</title>
        <authorList>
            <person name="Gostincar C."/>
        </authorList>
    </citation>
    <scope>NUCLEOTIDE SEQUENCE [LARGE SCALE GENOMIC DNA]</scope>
    <source>
        <strain evidence="3 4">EXF-5753</strain>
    </source>
</reference>
<dbReference type="AlphaFoldDB" id="A0A4T0FHE2"/>
<feature type="transmembrane region" description="Helical" evidence="2">
    <location>
        <begin position="182"/>
        <end position="202"/>
    </location>
</feature>
<organism evidence="3 4">
    <name type="scientific">Wallemia hederae</name>
    <dbReference type="NCBI Taxonomy" id="1540922"/>
    <lineage>
        <taxon>Eukaryota</taxon>
        <taxon>Fungi</taxon>
        <taxon>Dikarya</taxon>
        <taxon>Basidiomycota</taxon>
        <taxon>Wallemiomycotina</taxon>
        <taxon>Wallemiomycetes</taxon>
        <taxon>Wallemiales</taxon>
        <taxon>Wallemiaceae</taxon>
        <taxon>Wallemia</taxon>
    </lineage>
</organism>